<evidence type="ECO:0000256" key="1">
    <source>
        <dbReference type="ARBA" id="ARBA00004123"/>
    </source>
</evidence>
<feature type="domain" description="C2H2-type" evidence="12">
    <location>
        <begin position="857"/>
        <end position="884"/>
    </location>
</feature>
<evidence type="ECO:0000256" key="6">
    <source>
        <dbReference type="ARBA" id="ARBA00023015"/>
    </source>
</evidence>
<evidence type="ECO:0000256" key="3">
    <source>
        <dbReference type="ARBA" id="ARBA00022737"/>
    </source>
</evidence>
<dbReference type="InterPro" id="IPR036236">
    <property type="entry name" value="Znf_C2H2_sf"/>
</dbReference>
<feature type="domain" description="C2H2-type" evidence="12">
    <location>
        <begin position="913"/>
        <end position="941"/>
    </location>
</feature>
<evidence type="ECO:0000256" key="10">
    <source>
        <dbReference type="PROSITE-ProRule" id="PRU00042"/>
    </source>
</evidence>
<feature type="region of interest" description="Disordered" evidence="11">
    <location>
        <begin position="168"/>
        <end position="209"/>
    </location>
</feature>
<dbReference type="GO" id="GO:0000977">
    <property type="term" value="F:RNA polymerase II transcription regulatory region sequence-specific DNA binding"/>
    <property type="evidence" value="ECO:0007669"/>
    <property type="project" value="TreeGrafter"/>
</dbReference>
<dbReference type="AlphaFoldDB" id="A0A0L0C3H9"/>
<keyword evidence="5" id="KW-0862">Zinc</keyword>
<dbReference type="GO" id="GO:0030674">
    <property type="term" value="F:protein-macromolecule adaptor activity"/>
    <property type="evidence" value="ECO:0007669"/>
    <property type="project" value="UniProtKB-ARBA"/>
</dbReference>
<dbReference type="PROSITE" id="PS00028">
    <property type="entry name" value="ZINC_FINGER_C2H2_1"/>
    <property type="match status" value="11"/>
</dbReference>
<dbReference type="FunFam" id="3.30.160.60:FF:005264">
    <property type="match status" value="1"/>
</dbReference>
<keyword evidence="3" id="KW-0677">Repeat</keyword>
<evidence type="ECO:0000256" key="7">
    <source>
        <dbReference type="ARBA" id="ARBA00023125"/>
    </source>
</evidence>
<dbReference type="OrthoDB" id="8112353at2759"/>
<feature type="domain" description="C2H2-type" evidence="12">
    <location>
        <begin position="280"/>
        <end position="307"/>
    </location>
</feature>
<keyword evidence="2" id="KW-0479">Metal-binding</keyword>
<dbReference type="EMBL" id="JRES01000955">
    <property type="protein sequence ID" value="KNC26802.1"/>
    <property type="molecule type" value="Genomic_DNA"/>
</dbReference>
<comment type="caution">
    <text evidence="13">The sequence shown here is derived from an EMBL/GenBank/DDBJ whole genome shotgun (WGS) entry which is preliminary data.</text>
</comment>
<feature type="compositionally biased region" description="Low complexity" evidence="11">
    <location>
        <begin position="786"/>
        <end position="804"/>
    </location>
</feature>
<evidence type="ECO:0000256" key="2">
    <source>
        <dbReference type="ARBA" id="ARBA00022723"/>
    </source>
</evidence>
<accession>A0A0L0C3H9</accession>
<feature type="compositionally biased region" description="Acidic residues" evidence="11">
    <location>
        <begin position="168"/>
        <end position="179"/>
    </location>
</feature>
<feature type="compositionally biased region" description="Low complexity" evidence="11">
    <location>
        <begin position="505"/>
        <end position="515"/>
    </location>
</feature>
<dbReference type="InterPro" id="IPR013087">
    <property type="entry name" value="Znf_C2H2_type"/>
</dbReference>
<feature type="domain" description="C2H2-type" evidence="12">
    <location>
        <begin position="942"/>
        <end position="969"/>
    </location>
</feature>
<feature type="region of interest" description="Disordered" evidence="11">
    <location>
        <begin position="763"/>
        <end position="824"/>
    </location>
</feature>
<gene>
    <name evidence="13" type="ORF">FF38_06359</name>
</gene>
<dbReference type="Pfam" id="PF12874">
    <property type="entry name" value="zf-met"/>
    <property type="match status" value="2"/>
</dbReference>
<proteinExistence type="predicted"/>
<name>A0A0L0C3H9_LUCCU</name>
<feature type="domain" description="C2H2-type" evidence="12">
    <location>
        <begin position="998"/>
        <end position="1025"/>
    </location>
</feature>
<dbReference type="GO" id="GO:0000981">
    <property type="term" value="F:DNA-binding transcription factor activity, RNA polymerase II-specific"/>
    <property type="evidence" value="ECO:0007669"/>
    <property type="project" value="TreeGrafter"/>
</dbReference>
<feature type="domain" description="C2H2-type" evidence="12">
    <location>
        <begin position="970"/>
        <end position="997"/>
    </location>
</feature>
<evidence type="ECO:0000313" key="13">
    <source>
        <dbReference type="EMBL" id="KNC26802.1"/>
    </source>
</evidence>
<dbReference type="FunFam" id="3.30.160.60:FF:000446">
    <property type="entry name" value="Zinc finger protein"/>
    <property type="match status" value="1"/>
</dbReference>
<dbReference type="Pfam" id="PF00096">
    <property type="entry name" value="zf-C2H2"/>
    <property type="match status" value="6"/>
</dbReference>
<evidence type="ECO:0000313" key="14">
    <source>
        <dbReference type="Proteomes" id="UP000037069"/>
    </source>
</evidence>
<feature type="domain" description="C2H2-type" evidence="12">
    <location>
        <begin position="1026"/>
        <end position="1050"/>
    </location>
</feature>
<keyword evidence="8" id="KW-0804">Transcription</keyword>
<sequence length="1050" mass="123652">MSWHMKMCDTAEDMDEYIEYEFARDCIEIADDCEDIDDGVVVDNDLLIQRHTEHLPEETFLYEEDDEEEQQLEDQEEDEMHDYEIVEELDEDVEQLLICDTALDIKAEVVEPTQQEEQEGQAPEETKNFKDEFMDQDVEEDHLIDEDTANGFGPEEEFQEVEYEEVGLEEEQSAIDVEEQLIIPDKKEVKQEKPKKPPPQPCPEDKGPKGVARKYMLYDELVATIVDYDPDGTPIVEFSVSNNEADEKLPMECGICPDVMSRTKITAHLKTHLVPGTNRYQCIYCEETYKDCKYLAGHARRHMGIRPYVCELCKLYFSTKQDLRVHNQRRHQEKDHICEVCGKTFAQNTQLKRHREATHEKKRRFKCDLCPKSYYKNFSLQEHIRAVHMGKRRIIVCPFCGMQCRDAHKMARHRKQYHLHQTHFECHICNEEFTDINYFDAHKRSIQCRNNTRRKLEEEGQQQQQQQQEEQQLLQQAEDAKQHILNEDDSSQQYSQHSNEHNLLHTQQQQPQQHLLHGHDDGEEDADNALETVQIIDECDYKHLITSSPTHHQHQQHHHTGQFMLNNDLLQHHKIEEISPDDVADDEELVYEITIDNFINEHENIGYDILSELHKFDMYIKGYKHPAFPSDALNEEPIELEYYKKSLNNDKIIMDYARYSWNCQGEMIYSCQICEKMKVTTNKDFNVMDEFLTHVEHMHGTSIKQEQEEQRMDKQTEELWVGELERMKKTAYKKHSEEFLKEIDEILGVEDFDANGILNSLESHKTSEQDSSSEILSDSSKENALSPSSTTTTTNSNASYSPTPKIYSKPCKLSQQERQTKRKKKRTSGQCDICNRTFNDLYNLRIHKMIHTGEKPFQCEECGKRFRQYNKLKIHCITHTNEKPFKCDICGKGFRFRNYLSVHKRLHSGENPYKCKFCEEYFHSLHSRRLHTKLRHTEAKTFTCSICGKILTAQCYLTAHMKRHTNQRDFKCDNCGKCFFSQSQLKDHQLVHTNLKPFECEVCRSRFQRKSNYTQHLKIHTGEKSYVCSICNKSFAQNAGLYGHMKSHAK</sequence>
<feature type="domain" description="C2H2-type" evidence="12">
    <location>
        <begin position="829"/>
        <end position="856"/>
    </location>
</feature>
<feature type="region of interest" description="Disordered" evidence="11">
    <location>
        <begin position="505"/>
        <end position="524"/>
    </location>
</feature>
<dbReference type="Gene3D" id="3.30.160.60">
    <property type="entry name" value="Classic Zinc Finger"/>
    <property type="match status" value="10"/>
</dbReference>
<feature type="compositionally biased region" description="Low complexity" evidence="11">
    <location>
        <begin position="769"/>
        <end position="778"/>
    </location>
</feature>
<dbReference type="FunFam" id="3.30.160.60:FF:000022">
    <property type="entry name" value="zinc finger protein 383 isoform X1"/>
    <property type="match status" value="1"/>
</dbReference>
<feature type="domain" description="C2H2-type" evidence="12">
    <location>
        <begin position="365"/>
        <end position="393"/>
    </location>
</feature>
<evidence type="ECO:0000256" key="4">
    <source>
        <dbReference type="ARBA" id="ARBA00022771"/>
    </source>
</evidence>
<dbReference type="OMA" id="KTHMRTR"/>
<dbReference type="FunFam" id="3.30.160.60:FF:000688">
    <property type="entry name" value="zinc finger protein 197 isoform X1"/>
    <property type="match status" value="1"/>
</dbReference>
<feature type="region of interest" description="Disordered" evidence="11">
    <location>
        <begin position="457"/>
        <end position="477"/>
    </location>
</feature>
<protein>
    <recommendedName>
        <fullName evidence="12">C2H2-type domain-containing protein</fullName>
    </recommendedName>
</protein>
<keyword evidence="14" id="KW-1185">Reference proteome</keyword>
<dbReference type="Proteomes" id="UP000037069">
    <property type="component" value="Unassembled WGS sequence"/>
</dbReference>
<evidence type="ECO:0000259" key="12">
    <source>
        <dbReference type="PROSITE" id="PS50157"/>
    </source>
</evidence>
<evidence type="ECO:0000256" key="9">
    <source>
        <dbReference type="ARBA" id="ARBA00023242"/>
    </source>
</evidence>
<evidence type="ECO:0000256" key="8">
    <source>
        <dbReference type="ARBA" id="ARBA00023163"/>
    </source>
</evidence>
<feature type="compositionally biased region" description="Low complexity" evidence="11">
    <location>
        <begin position="461"/>
        <end position="476"/>
    </location>
</feature>
<evidence type="ECO:0000256" key="5">
    <source>
        <dbReference type="ARBA" id="ARBA00022833"/>
    </source>
</evidence>
<feature type="compositionally biased region" description="Basic and acidic residues" evidence="11">
    <location>
        <begin position="184"/>
        <end position="195"/>
    </location>
</feature>
<dbReference type="PANTHER" id="PTHR24381">
    <property type="entry name" value="ZINC FINGER PROTEIN"/>
    <property type="match status" value="1"/>
</dbReference>
<dbReference type="PROSITE" id="PS50157">
    <property type="entry name" value="ZINC_FINGER_C2H2_2"/>
    <property type="match status" value="12"/>
</dbReference>
<feature type="domain" description="C2H2-type" evidence="12">
    <location>
        <begin position="336"/>
        <end position="364"/>
    </location>
</feature>
<keyword evidence="9" id="KW-0539">Nucleus</keyword>
<dbReference type="Pfam" id="PF13912">
    <property type="entry name" value="zf-C2H2_6"/>
    <property type="match status" value="1"/>
</dbReference>
<feature type="domain" description="C2H2-type" evidence="12">
    <location>
        <begin position="308"/>
        <end position="336"/>
    </location>
</feature>
<keyword evidence="4 10" id="KW-0863">Zinc-finger</keyword>
<dbReference type="SMART" id="SM00355">
    <property type="entry name" value="ZnF_C2H2"/>
    <property type="match status" value="16"/>
</dbReference>
<dbReference type="FunFam" id="3.30.160.60:FF:000100">
    <property type="entry name" value="Zinc finger 45-like"/>
    <property type="match status" value="1"/>
</dbReference>
<keyword evidence="7" id="KW-0238">DNA-binding</keyword>
<organism evidence="13 14">
    <name type="scientific">Lucilia cuprina</name>
    <name type="common">Green bottle fly</name>
    <name type="synonym">Australian sheep blowfly</name>
    <dbReference type="NCBI Taxonomy" id="7375"/>
    <lineage>
        <taxon>Eukaryota</taxon>
        <taxon>Metazoa</taxon>
        <taxon>Ecdysozoa</taxon>
        <taxon>Arthropoda</taxon>
        <taxon>Hexapoda</taxon>
        <taxon>Insecta</taxon>
        <taxon>Pterygota</taxon>
        <taxon>Neoptera</taxon>
        <taxon>Endopterygota</taxon>
        <taxon>Diptera</taxon>
        <taxon>Brachycera</taxon>
        <taxon>Muscomorpha</taxon>
        <taxon>Oestroidea</taxon>
        <taxon>Calliphoridae</taxon>
        <taxon>Luciliinae</taxon>
        <taxon>Lucilia</taxon>
    </lineage>
</organism>
<dbReference type="FunFam" id="3.30.160.60:FF:000325">
    <property type="entry name" value="ZFP90 zinc finger protein"/>
    <property type="match status" value="1"/>
</dbReference>
<dbReference type="FunFam" id="3.30.160.60:FF:000671">
    <property type="entry name" value="Zinc finger protein 26"/>
    <property type="match status" value="1"/>
</dbReference>
<feature type="domain" description="C2H2-type" evidence="12">
    <location>
        <begin position="885"/>
        <end position="912"/>
    </location>
</feature>
<dbReference type="GO" id="GO:0008270">
    <property type="term" value="F:zinc ion binding"/>
    <property type="evidence" value="ECO:0007669"/>
    <property type="project" value="UniProtKB-KW"/>
</dbReference>
<comment type="subcellular location">
    <subcellularLocation>
        <location evidence="1">Nucleus</location>
    </subcellularLocation>
</comment>
<evidence type="ECO:0000256" key="11">
    <source>
        <dbReference type="SAM" id="MobiDB-lite"/>
    </source>
</evidence>
<dbReference type="GO" id="GO:0005634">
    <property type="term" value="C:nucleus"/>
    <property type="evidence" value="ECO:0007669"/>
    <property type="project" value="UniProtKB-SubCell"/>
</dbReference>
<dbReference type="PANTHER" id="PTHR24381:SF393">
    <property type="entry name" value="CHROMATIN-LINKED ADAPTOR FOR MSL PROTEINS, ISOFORM B"/>
    <property type="match status" value="1"/>
</dbReference>
<keyword evidence="6" id="KW-0805">Transcription regulation</keyword>
<reference evidence="13 14" key="1">
    <citation type="journal article" date="2015" name="Nat. Commun.">
        <title>Lucilia cuprina genome unlocks parasitic fly biology to underpin future interventions.</title>
        <authorList>
            <person name="Anstead C.A."/>
            <person name="Korhonen P.K."/>
            <person name="Young N.D."/>
            <person name="Hall R.S."/>
            <person name="Jex A.R."/>
            <person name="Murali S.C."/>
            <person name="Hughes D.S."/>
            <person name="Lee S.F."/>
            <person name="Perry T."/>
            <person name="Stroehlein A.J."/>
            <person name="Ansell B.R."/>
            <person name="Breugelmans B."/>
            <person name="Hofmann A."/>
            <person name="Qu J."/>
            <person name="Dugan S."/>
            <person name="Lee S.L."/>
            <person name="Chao H."/>
            <person name="Dinh H."/>
            <person name="Han Y."/>
            <person name="Doddapaneni H.V."/>
            <person name="Worley K.C."/>
            <person name="Muzny D.M."/>
            <person name="Ioannidis P."/>
            <person name="Waterhouse R.M."/>
            <person name="Zdobnov E.M."/>
            <person name="James P.J."/>
            <person name="Bagnall N.H."/>
            <person name="Kotze A.C."/>
            <person name="Gibbs R.A."/>
            <person name="Richards S."/>
            <person name="Batterham P."/>
            <person name="Gasser R.B."/>
        </authorList>
    </citation>
    <scope>NUCLEOTIDE SEQUENCE [LARGE SCALE GENOMIC DNA]</scope>
    <source>
        <strain evidence="13 14">LS</strain>
        <tissue evidence="13">Full body</tissue>
    </source>
</reference>
<dbReference type="SUPFAM" id="SSF57667">
    <property type="entry name" value="beta-beta-alpha zinc fingers"/>
    <property type="match status" value="8"/>
</dbReference>